<dbReference type="InterPro" id="IPR036249">
    <property type="entry name" value="Thioredoxin-like_sf"/>
</dbReference>
<dbReference type="EMBL" id="VEPZ02000884">
    <property type="protein sequence ID" value="KAE8712908.1"/>
    <property type="molecule type" value="Genomic_DNA"/>
</dbReference>
<accession>A0A6A3BB87</accession>
<dbReference type="InterPro" id="IPR004046">
    <property type="entry name" value="GST_C"/>
</dbReference>
<dbReference type="SUPFAM" id="SSF47616">
    <property type="entry name" value="GST C-terminal domain-like"/>
    <property type="match status" value="1"/>
</dbReference>
<dbReference type="AlphaFoldDB" id="A0A6A3BB87"/>
<evidence type="ECO:0000313" key="6">
    <source>
        <dbReference type="Proteomes" id="UP000436088"/>
    </source>
</evidence>
<name>A0A6A3BB87_HIBSY</name>
<dbReference type="PANTHER" id="PTHR44372:SF13">
    <property type="entry name" value="ELONGATION FACTOR 1-GAMMA 1-RELATED"/>
    <property type="match status" value="1"/>
</dbReference>
<organism evidence="5 6">
    <name type="scientific">Hibiscus syriacus</name>
    <name type="common">Rose of Sharon</name>
    <dbReference type="NCBI Taxonomy" id="106335"/>
    <lineage>
        <taxon>Eukaryota</taxon>
        <taxon>Viridiplantae</taxon>
        <taxon>Streptophyta</taxon>
        <taxon>Embryophyta</taxon>
        <taxon>Tracheophyta</taxon>
        <taxon>Spermatophyta</taxon>
        <taxon>Magnoliopsida</taxon>
        <taxon>eudicotyledons</taxon>
        <taxon>Gunneridae</taxon>
        <taxon>Pentapetalae</taxon>
        <taxon>rosids</taxon>
        <taxon>malvids</taxon>
        <taxon>Malvales</taxon>
        <taxon>Malvaceae</taxon>
        <taxon>Malvoideae</taxon>
        <taxon>Hibiscus</taxon>
    </lineage>
</organism>
<dbReference type="Proteomes" id="UP000436088">
    <property type="component" value="Unassembled WGS sequence"/>
</dbReference>
<dbReference type="InterPro" id="IPR044628">
    <property type="entry name" value="EF-1-gamma_plant"/>
</dbReference>
<dbReference type="Gene3D" id="1.20.1050.10">
    <property type="match status" value="1"/>
</dbReference>
<evidence type="ECO:0000259" key="4">
    <source>
        <dbReference type="PROSITE" id="PS50404"/>
    </source>
</evidence>
<proteinExistence type="inferred from homology"/>
<dbReference type="Pfam" id="PF00043">
    <property type="entry name" value="GST_C"/>
    <property type="match status" value="1"/>
</dbReference>
<gene>
    <name evidence="5" type="ORF">F3Y22_tig00110221pilonHSYRG00078</name>
</gene>
<evidence type="ECO:0000313" key="5">
    <source>
        <dbReference type="EMBL" id="KAE8712908.1"/>
    </source>
</evidence>
<dbReference type="SUPFAM" id="SSF52833">
    <property type="entry name" value="Thioredoxin-like"/>
    <property type="match status" value="1"/>
</dbReference>
<dbReference type="InterPro" id="IPR036433">
    <property type="entry name" value="EF1B_G_C_sf"/>
</dbReference>
<evidence type="ECO:0000256" key="2">
    <source>
        <dbReference type="RuleBase" id="RU003494"/>
    </source>
</evidence>
<dbReference type="PANTHER" id="PTHR44372">
    <property type="entry name" value="ELONGATION FACTOR 1-GAMMA 1-RELATED"/>
    <property type="match status" value="1"/>
</dbReference>
<dbReference type="PROSITE" id="PS50040">
    <property type="entry name" value="EF1G_C"/>
    <property type="match status" value="1"/>
</dbReference>
<reference evidence="5" key="1">
    <citation type="submission" date="2019-09" db="EMBL/GenBank/DDBJ databases">
        <title>Draft genome information of white flower Hibiscus syriacus.</title>
        <authorList>
            <person name="Kim Y.-M."/>
        </authorList>
    </citation>
    <scope>NUCLEOTIDE SEQUENCE [LARGE SCALE GENOMIC DNA]</scope>
    <source>
        <strain evidence="5">YM2019G1</strain>
    </source>
</reference>
<comment type="caution">
    <text evidence="5">The sequence shown here is derived from an EMBL/GenBank/DDBJ whole genome shotgun (WGS) entry which is preliminary data.</text>
</comment>
<keyword evidence="1" id="KW-0251">Elongation factor</keyword>
<dbReference type="GO" id="GO:0003746">
    <property type="term" value="F:translation elongation factor activity"/>
    <property type="evidence" value="ECO:0007669"/>
    <property type="project" value="UniProtKB-UniRule"/>
</dbReference>
<dbReference type="SUPFAM" id="SSF89942">
    <property type="entry name" value="eEF1-gamma domain"/>
    <property type="match status" value="1"/>
</dbReference>
<feature type="domain" description="EF-1-gamma C-terminal" evidence="3">
    <location>
        <begin position="220"/>
        <end position="250"/>
    </location>
</feature>
<dbReference type="Gene3D" id="3.40.30.10">
    <property type="entry name" value="Glutaredoxin"/>
    <property type="match status" value="1"/>
</dbReference>
<dbReference type="FunFam" id="3.40.30.10:FF:000148">
    <property type="entry name" value="Elongation factor 1B gamma"/>
    <property type="match status" value="1"/>
</dbReference>
<dbReference type="Pfam" id="PF02798">
    <property type="entry name" value="GST_N"/>
    <property type="match status" value="1"/>
</dbReference>
<dbReference type="PROSITE" id="PS50404">
    <property type="entry name" value="GST_NTER"/>
    <property type="match status" value="1"/>
</dbReference>
<dbReference type="InterPro" id="IPR001662">
    <property type="entry name" value="EF1B_G_C"/>
</dbReference>
<dbReference type="InterPro" id="IPR036282">
    <property type="entry name" value="Glutathione-S-Trfase_C_sf"/>
</dbReference>
<dbReference type="GO" id="GO:0004364">
    <property type="term" value="F:glutathione transferase activity"/>
    <property type="evidence" value="ECO:0007669"/>
    <property type="project" value="InterPro"/>
</dbReference>
<sequence>MLEVGTSMVISSIVGFWVQNFKQSSLSCNAIAFYSLLKALISFFKSQRPSLSSHVAGKTNKNAYKALIAAEYSGVEVGLVENFEMGISNKTPEFLKMNPLGKVPVLETPEGHVFESNAIARYVTRSKADNPLYCSTLIDYAEEAGIAALKRAFGAFNAHLASNAFLIGHLVTLADIIICNLYLGFSEIMTKSFTSEFPHVEMRASEGRSRWGGRGAKAQPKNPLDLLPPGKMILDDWKRLYSNTKTHFREDSGTCMLLGDSLVLTTSRMRIPANNGFGTKVCFWENVVDWSSYKVKELLLFRGQEIHQLLIDECCDMNSMNGRKLTSQTKYRRSG</sequence>
<feature type="domain" description="GST N-terminal" evidence="4">
    <location>
        <begin position="50"/>
        <end position="131"/>
    </location>
</feature>
<evidence type="ECO:0000256" key="1">
    <source>
        <dbReference type="PROSITE-ProRule" id="PRU00519"/>
    </source>
</evidence>
<dbReference type="Gene3D" id="3.30.70.1010">
    <property type="entry name" value="Translation elongation factor EF1B, gamma chain, conserved domain"/>
    <property type="match status" value="1"/>
</dbReference>
<keyword evidence="6" id="KW-1185">Reference proteome</keyword>
<dbReference type="SMART" id="SM01183">
    <property type="entry name" value="EF1G"/>
    <property type="match status" value="1"/>
</dbReference>
<protein>
    <submittedName>
        <fullName evidence="5">Uncharacterized protein</fullName>
    </submittedName>
</protein>
<dbReference type="Pfam" id="PF00647">
    <property type="entry name" value="EF1G"/>
    <property type="match status" value="1"/>
</dbReference>
<keyword evidence="1" id="KW-0648">Protein biosynthesis</keyword>
<comment type="similarity">
    <text evidence="2">Belongs to the GST superfamily.</text>
</comment>
<dbReference type="InterPro" id="IPR004045">
    <property type="entry name" value="Glutathione_S-Trfase_N"/>
</dbReference>
<evidence type="ECO:0000259" key="3">
    <source>
        <dbReference type="PROSITE" id="PS50040"/>
    </source>
</evidence>
<dbReference type="CDD" id="cd03044">
    <property type="entry name" value="GST_N_EF1Bgamma"/>
    <property type="match status" value="1"/>
</dbReference>